<protein>
    <submittedName>
        <fullName evidence="2">Uncharacterized protein</fullName>
    </submittedName>
</protein>
<accession>A0A6J5R216</accession>
<gene>
    <name evidence="2" type="ORF">UFOVP1229_11</name>
</gene>
<reference evidence="2" key="1">
    <citation type="submission" date="2020-05" db="EMBL/GenBank/DDBJ databases">
        <authorList>
            <person name="Chiriac C."/>
            <person name="Salcher M."/>
            <person name="Ghai R."/>
            <person name="Kavagutti S V."/>
        </authorList>
    </citation>
    <scope>NUCLEOTIDE SEQUENCE</scope>
</reference>
<evidence type="ECO:0000256" key="1">
    <source>
        <dbReference type="SAM" id="Coils"/>
    </source>
</evidence>
<feature type="coiled-coil region" evidence="1">
    <location>
        <begin position="40"/>
        <end position="67"/>
    </location>
</feature>
<proteinExistence type="predicted"/>
<name>A0A6J5R216_9CAUD</name>
<keyword evidence="1" id="KW-0175">Coiled coil</keyword>
<evidence type="ECO:0000313" key="2">
    <source>
        <dbReference type="EMBL" id="CAB4191210.1"/>
    </source>
</evidence>
<dbReference type="EMBL" id="LR797178">
    <property type="protein sequence ID" value="CAB4191210.1"/>
    <property type="molecule type" value="Genomic_DNA"/>
</dbReference>
<organism evidence="2">
    <name type="scientific">uncultured Caudovirales phage</name>
    <dbReference type="NCBI Taxonomy" id="2100421"/>
    <lineage>
        <taxon>Viruses</taxon>
        <taxon>Duplodnaviria</taxon>
        <taxon>Heunggongvirae</taxon>
        <taxon>Uroviricota</taxon>
        <taxon>Caudoviricetes</taxon>
        <taxon>Peduoviridae</taxon>
        <taxon>Maltschvirus</taxon>
        <taxon>Maltschvirus maltsch</taxon>
    </lineage>
</organism>
<sequence>MSLIRPNPTTIKAGNAASELRRYASEMRDSGVPVQGCAWIEVTADLIDRQQSKIEALEKELNAAQASPKTREA</sequence>